<evidence type="ECO:0000256" key="4">
    <source>
        <dbReference type="ARBA" id="ARBA00029440"/>
    </source>
</evidence>
<dbReference type="InterPro" id="IPR036188">
    <property type="entry name" value="FAD/NAD-bd_sf"/>
</dbReference>
<keyword evidence="8" id="KW-1185">Reference proteome</keyword>
<dbReference type="InterPro" id="IPR051394">
    <property type="entry name" value="Glutamate_Synthase"/>
</dbReference>
<dbReference type="SUPFAM" id="SSF51971">
    <property type="entry name" value="Nucleotide-binding domain"/>
    <property type="match status" value="2"/>
</dbReference>
<evidence type="ECO:0000256" key="3">
    <source>
        <dbReference type="ARBA" id="ARBA00023164"/>
    </source>
</evidence>
<dbReference type="Gene3D" id="1.10.1060.10">
    <property type="entry name" value="Alpha-helical ferredoxin"/>
    <property type="match status" value="1"/>
</dbReference>
<keyword evidence="2" id="KW-0560">Oxidoreductase</keyword>
<dbReference type="GO" id="GO:0016639">
    <property type="term" value="F:oxidoreductase activity, acting on the CH-NH2 group of donors, NAD or NADP as acceptor"/>
    <property type="evidence" value="ECO:0007669"/>
    <property type="project" value="InterPro"/>
</dbReference>
<proteinExistence type="predicted"/>
<accession>A0A7K1LSX6</accession>
<keyword evidence="3" id="KW-0314">Glutamate biosynthesis</keyword>
<evidence type="ECO:0000313" key="8">
    <source>
        <dbReference type="Proteomes" id="UP000460416"/>
    </source>
</evidence>
<dbReference type="PANTHER" id="PTHR43100">
    <property type="entry name" value="GLUTAMATE SYNTHASE [NADPH] SMALL CHAIN"/>
    <property type="match status" value="1"/>
</dbReference>
<dbReference type="PRINTS" id="PR00419">
    <property type="entry name" value="ADXRDTASE"/>
</dbReference>
<comment type="caution">
    <text evidence="7">The sequence shown here is derived from an EMBL/GenBank/DDBJ whole genome shotgun (WGS) entry which is preliminary data.</text>
</comment>
<reference evidence="7 8" key="1">
    <citation type="submission" date="2019-07" db="EMBL/GenBank/DDBJ databases">
        <title>Gramella aestuarii sp. nov., isolated from a tidal flat, and emended description of Gramella echinicola.</title>
        <authorList>
            <person name="Liu L."/>
        </authorList>
    </citation>
    <scope>NUCLEOTIDE SEQUENCE [LARGE SCALE GENOMIC DNA]</scope>
    <source>
        <strain evidence="7 8">BS12</strain>
    </source>
</reference>
<comment type="pathway">
    <text evidence="4">Amino-acid biosynthesis.</text>
</comment>
<evidence type="ECO:0000259" key="5">
    <source>
        <dbReference type="Pfam" id="PF07992"/>
    </source>
</evidence>
<dbReference type="Pfam" id="PF14691">
    <property type="entry name" value="Fer4_20"/>
    <property type="match status" value="1"/>
</dbReference>
<evidence type="ECO:0000259" key="6">
    <source>
        <dbReference type="Pfam" id="PF14691"/>
    </source>
</evidence>
<dbReference type="Proteomes" id="UP000460416">
    <property type="component" value="Unassembled WGS sequence"/>
</dbReference>
<dbReference type="EMBL" id="VJVW01000010">
    <property type="protein sequence ID" value="MUP43903.1"/>
    <property type="molecule type" value="Genomic_DNA"/>
</dbReference>
<evidence type="ECO:0000256" key="1">
    <source>
        <dbReference type="ARBA" id="ARBA00022605"/>
    </source>
</evidence>
<dbReference type="SUPFAM" id="SSF46548">
    <property type="entry name" value="alpha-helical ferredoxin"/>
    <property type="match status" value="1"/>
</dbReference>
<dbReference type="PANTHER" id="PTHR43100:SF1">
    <property type="entry name" value="GLUTAMATE SYNTHASE [NADPH] SMALL CHAIN"/>
    <property type="match status" value="1"/>
</dbReference>
<keyword evidence="1" id="KW-0028">Amino-acid biosynthesis</keyword>
<gene>
    <name evidence="7" type="ORF">FLP08_15085</name>
</gene>
<dbReference type="InterPro" id="IPR028261">
    <property type="entry name" value="DPD_II"/>
</dbReference>
<evidence type="ECO:0000313" key="7">
    <source>
        <dbReference type="EMBL" id="MUP43903.1"/>
    </source>
</evidence>
<dbReference type="NCBIfam" id="TIGR01317">
    <property type="entry name" value="GOGAT_sm_gam"/>
    <property type="match status" value="1"/>
</dbReference>
<protein>
    <submittedName>
        <fullName evidence="7">Glutamate synthase subunit beta</fullName>
    </submittedName>
</protein>
<dbReference type="AlphaFoldDB" id="A0A7K1LSX6"/>
<dbReference type="RefSeq" id="WP_156277984.1">
    <property type="nucleotide sequence ID" value="NZ_BAABGI010000009.1"/>
</dbReference>
<dbReference type="OrthoDB" id="9803192at2"/>
<feature type="domain" description="Dihydroprymidine dehydrogenase" evidence="6">
    <location>
        <begin position="23"/>
        <end position="131"/>
    </location>
</feature>
<dbReference type="InterPro" id="IPR023753">
    <property type="entry name" value="FAD/NAD-binding_dom"/>
</dbReference>
<dbReference type="GO" id="GO:0051536">
    <property type="term" value="F:iron-sulfur cluster binding"/>
    <property type="evidence" value="ECO:0007669"/>
    <property type="project" value="InterPro"/>
</dbReference>
<organism evidence="7 8">
    <name type="scientific">Christiangramia aestuarii</name>
    <dbReference type="NCBI Taxonomy" id="1028746"/>
    <lineage>
        <taxon>Bacteria</taxon>
        <taxon>Pseudomonadati</taxon>
        <taxon>Bacteroidota</taxon>
        <taxon>Flavobacteriia</taxon>
        <taxon>Flavobacteriales</taxon>
        <taxon>Flavobacteriaceae</taxon>
        <taxon>Christiangramia</taxon>
    </lineage>
</organism>
<dbReference type="InterPro" id="IPR009051">
    <property type="entry name" value="Helical_ferredxn"/>
</dbReference>
<evidence type="ECO:0000256" key="2">
    <source>
        <dbReference type="ARBA" id="ARBA00023002"/>
    </source>
</evidence>
<sequence length="486" mass="54168">MGELRGFLEYDRKEEENIKPEERVQNYKEFHKELSTEELKKQGGRCMDCGIPFCHSGCPLGNLIPDFNDAVYRNEWQKALKILHATNNFPEFTGRLCPAPCESACVLGIIEPPVAIEMIEKYIVERGFKEGWIKPEPPAHRTDKKVAVIGSGPAGLAAAQQLNRAGHHVTVFERDAKIGGLLRYGIPDFKMEKHIIDRRLEIMDAEGINFKTNTEVGKNYPVEDLQNFDAIVLAGGATAKRDLSIPGSDAEDVVQAMEFLKHNNEAVDGLHKVEDRLNAHGKDVIVIGGGDTGSDCVGTSNRHGANSVTNFEILPVPPESRTLENPWPYWPFTLKTSSSHEEGVERNWSIQTKEFIKDENGNLKGLKTVQVEWVRRPGQRPELKEVPNTEKEWPCDLALLSLGFTGPEKTLSEKLGLELDSRSNIKGEKDYSTNVKNIFVAGDMRRGQSLIVWAISEGREAAHHVDKFLMGSSKLPIKGEGDLPTP</sequence>
<dbReference type="InterPro" id="IPR006005">
    <property type="entry name" value="Glut_synth_ssu1"/>
</dbReference>
<feature type="domain" description="FAD/NAD(P)-binding" evidence="5">
    <location>
        <begin position="144"/>
        <end position="458"/>
    </location>
</feature>
<dbReference type="Gene3D" id="3.50.50.60">
    <property type="entry name" value="FAD/NAD(P)-binding domain"/>
    <property type="match status" value="3"/>
</dbReference>
<name>A0A7K1LSX6_9FLAO</name>
<dbReference type="Pfam" id="PF07992">
    <property type="entry name" value="Pyr_redox_2"/>
    <property type="match status" value="1"/>
</dbReference>
<dbReference type="GO" id="GO:0006537">
    <property type="term" value="P:glutamate biosynthetic process"/>
    <property type="evidence" value="ECO:0007669"/>
    <property type="project" value="UniProtKB-KW"/>
</dbReference>